<dbReference type="Proteomes" id="UP001247620">
    <property type="component" value="Unassembled WGS sequence"/>
</dbReference>
<evidence type="ECO:0000313" key="4">
    <source>
        <dbReference type="EMBL" id="MDR6944327.1"/>
    </source>
</evidence>
<evidence type="ECO:0000259" key="3">
    <source>
        <dbReference type="Pfam" id="PF09990"/>
    </source>
</evidence>
<feature type="transmembrane region" description="Helical" evidence="1">
    <location>
        <begin position="60"/>
        <end position="82"/>
    </location>
</feature>
<dbReference type="Pfam" id="PF07635">
    <property type="entry name" value="PSCyt1"/>
    <property type="match status" value="1"/>
</dbReference>
<dbReference type="RefSeq" id="WP_310100170.1">
    <property type="nucleotide sequence ID" value="NZ_JAVDUU010000004.1"/>
</dbReference>
<dbReference type="SUPFAM" id="SSF52047">
    <property type="entry name" value="RNI-like"/>
    <property type="match status" value="1"/>
</dbReference>
<feature type="transmembrane region" description="Helical" evidence="1">
    <location>
        <begin position="30"/>
        <end position="48"/>
    </location>
</feature>
<comment type="caution">
    <text evidence="4">The sequence shown here is derived from an EMBL/GenBank/DDBJ whole genome shotgun (WGS) entry which is preliminary data.</text>
</comment>
<dbReference type="InterPro" id="IPR019251">
    <property type="entry name" value="DUF2231_TM"/>
</dbReference>
<sequence length="458" mass="50005">MERLPHGAGKINACMILGSITEFSGHLHPLIVHLPIGFILLAVIFDILSYSKKYANLSQAVPVTLLTGFISAVLACVFGYILSLSGDYDQATLSHHKFSGIMLAAVSGLLYFMSTDRVKQEMRIPGKMFSVLLVGLILLMSYSGHQGASLTHGSDYLTMHTLMQEVRDKPASVQTAMIYEDVVAPILQKKCAQCHQGGKQKGRFSVESLQTLLKGGKTGAAVVAGKPNESELYKRVTLDPEHKDFMPADGKPPLTKTEVQIIKWWIGQANATEGKTIAQLKNTDAIKPKIGAYLGFNKDTEGEGDEKGFIQAINPDIPLQADTLRVNHLRAKGLMVRIMLKKPLMLDVTLPANSGVKIAGIKDDLAPLAKNIIWLNLSGNNFTDSDLTLLRSFTNLEKLRIEKNPVTDGVSNDLVSLKHLQAVNLNETKITGQAVANLQKNPAIKRIYTWGTAVKQAN</sequence>
<protein>
    <submittedName>
        <fullName evidence="4">Membrane protein</fullName>
    </submittedName>
</protein>
<dbReference type="PANTHER" id="PTHR35889:SF3">
    <property type="entry name" value="F-BOX DOMAIN-CONTAINING PROTEIN"/>
    <property type="match status" value="1"/>
</dbReference>
<accession>A0ABU1TG45</accession>
<dbReference type="Gene3D" id="3.80.10.10">
    <property type="entry name" value="Ribonuclease Inhibitor"/>
    <property type="match status" value="1"/>
</dbReference>
<keyword evidence="1" id="KW-0472">Membrane</keyword>
<dbReference type="InterPro" id="IPR011429">
    <property type="entry name" value="Cyt_c_Planctomycete-type"/>
</dbReference>
<keyword evidence="1" id="KW-1133">Transmembrane helix</keyword>
<keyword evidence="1" id="KW-0812">Transmembrane</keyword>
<organism evidence="4 5">
    <name type="scientific">Mucilaginibacter pocheonensis</name>
    <dbReference type="NCBI Taxonomy" id="398050"/>
    <lineage>
        <taxon>Bacteria</taxon>
        <taxon>Pseudomonadati</taxon>
        <taxon>Bacteroidota</taxon>
        <taxon>Sphingobacteriia</taxon>
        <taxon>Sphingobacteriales</taxon>
        <taxon>Sphingobacteriaceae</taxon>
        <taxon>Mucilaginibacter</taxon>
    </lineage>
</organism>
<dbReference type="InterPro" id="IPR032675">
    <property type="entry name" value="LRR_dom_sf"/>
</dbReference>
<proteinExistence type="predicted"/>
<reference evidence="4 5" key="1">
    <citation type="submission" date="2023-07" db="EMBL/GenBank/DDBJ databases">
        <title>Sorghum-associated microbial communities from plants grown in Nebraska, USA.</title>
        <authorList>
            <person name="Schachtman D."/>
        </authorList>
    </citation>
    <scope>NUCLEOTIDE SEQUENCE [LARGE SCALE GENOMIC DNA]</scope>
    <source>
        <strain evidence="4 5">3262</strain>
    </source>
</reference>
<dbReference type="PANTHER" id="PTHR35889">
    <property type="entry name" value="CYCLOINULO-OLIGOSACCHARIDE FRUCTANOTRANSFERASE-RELATED"/>
    <property type="match status" value="1"/>
</dbReference>
<keyword evidence="5" id="KW-1185">Reference proteome</keyword>
<feature type="domain" description="DUF2231" evidence="3">
    <location>
        <begin position="27"/>
        <end position="151"/>
    </location>
</feature>
<gene>
    <name evidence="4" type="ORF">J2W55_004187</name>
</gene>
<evidence type="ECO:0000259" key="2">
    <source>
        <dbReference type="Pfam" id="PF07635"/>
    </source>
</evidence>
<name>A0ABU1TG45_9SPHI</name>
<feature type="transmembrane region" description="Helical" evidence="1">
    <location>
        <begin position="124"/>
        <end position="142"/>
    </location>
</feature>
<feature type="transmembrane region" description="Helical" evidence="1">
    <location>
        <begin position="94"/>
        <end position="112"/>
    </location>
</feature>
<dbReference type="EMBL" id="JAVDUU010000004">
    <property type="protein sequence ID" value="MDR6944327.1"/>
    <property type="molecule type" value="Genomic_DNA"/>
</dbReference>
<dbReference type="Pfam" id="PF09990">
    <property type="entry name" value="DUF2231"/>
    <property type="match status" value="1"/>
</dbReference>
<feature type="domain" description="Cytochrome C Planctomycete-type" evidence="2">
    <location>
        <begin position="191"/>
        <end position="247"/>
    </location>
</feature>
<evidence type="ECO:0000313" key="5">
    <source>
        <dbReference type="Proteomes" id="UP001247620"/>
    </source>
</evidence>
<evidence type="ECO:0000256" key="1">
    <source>
        <dbReference type="SAM" id="Phobius"/>
    </source>
</evidence>